<organism evidence="1">
    <name type="scientific">marine sediment metagenome</name>
    <dbReference type="NCBI Taxonomy" id="412755"/>
    <lineage>
        <taxon>unclassified sequences</taxon>
        <taxon>metagenomes</taxon>
        <taxon>ecological metagenomes</taxon>
    </lineage>
</organism>
<protein>
    <submittedName>
        <fullName evidence="1">Uncharacterized protein</fullName>
    </submittedName>
</protein>
<accession>X0WE81</accession>
<name>X0WE81_9ZZZZ</name>
<dbReference type="AlphaFoldDB" id="X0WE81"/>
<feature type="non-terminal residue" evidence="1">
    <location>
        <position position="1"/>
    </location>
</feature>
<evidence type="ECO:0000313" key="1">
    <source>
        <dbReference type="EMBL" id="GAG29314.1"/>
    </source>
</evidence>
<proteinExistence type="predicted"/>
<sequence length="63" mass="6587">TLSDGSTYISKKFGKVIAGIATFNEDQAGLTYPVSLAISGTTVTIHCEGLSSKKVCLTLYGTK</sequence>
<dbReference type="EMBL" id="BARS01049059">
    <property type="protein sequence ID" value="GAG29314.1"/>
    <property type="molecule type" value="Genomic_DNA"/>
</dbReference>
<reference evidence="1" key="1">
    <citation type="journal article" date="2014" name="Front. Microbiol.">
        <title>High frequency of phylogenetically diverse reductive dehalogenase-homologous genes in deep subseafloor sedimentary metagenomes.</title>
        <authorList>
            <person name="Kawai M."/>
            <person name="Futagami T."/>
            <person name="Toyoda A."/>
            <person name="Takaki Y."/>
            <person name="Nishi S."/>
            <person name="Hori S."/>
            <person name="Arai W."/>
            <person name="Tsubouchi T."/>
            <person name="Morono Y."/>
            <person name="Uchiyama I."/>
            <person name="Ito T."/>
            <person name="Fujiyama A."/>
            <person name="Inagaki F."/>
            <person name="Takami H."/>
        </authorList>
    </citation>
    <scope>NUCLEOTIDE SEQUENCE</scope>
    <source>
        <strain evidence="1">Expedition CK06-06</strain>
    </source>
</reference>
<gene>
    <name evidence="1" type="ORF">S01H1_73427</name>
</gene>
<comment type="caution">
    <text evidence="1">The sequence shown here is derived from an EMBL/GenBank/DDBJ whole genome shotgun (WGS) entry which is preliminary data.</text>
</comment>